<sequence>MRKTNALLAGSIALLGATALLAPSAMAATATPTASAKPTAVASTTAKPTASASTGALIGGSPSTWSPVMVMKKDKGTTIKLVKDQAFLFHGFVAKVKFKSSDTKVVVVSNAEGTGKITAAAGGHAVAAGTAKITATNGKIVVATYNVVVK</sequence>
<proteinExistence type="predicted"/>
<gene>
    <name evidence="1" type="ORF">UFOPK3495_01763</name>
    <name evidence="2" type="ORF">UFOPK4237_00153</name>
</gene>
<dbReference type="EMBL" id="CAFBMC010000162">
    <property type="protein sequence ID" value="CAB4913977.1"/>
    <property type="molecule type" value="Genomic_DNA"/>
</dbReference>
<name>A0A6J7S187_9ZZZZ</name>
<evidence type="ECO:0000313" key="1">
    <source>
        <dbReference type="EMBL" id="CAB4913977.1"/>
    </source>
</evidence>
<organism evidence="2">
    <name type="scientific">freshwater metagenome</name>
    <dbReference type="NCBI Taxonomy" id="449393"/>
    <lineage>
        <taxon>unclassified sequences</taxon>
        <taxon>metagenomes</taxon>
        <taxon>ecological metagenomes</taxon>
    </lineage>
</organism>
<evidence type="ECO:0000313" key="2">
    <source>
        <dbReference type="EMBL" id="CAB5034250.1"/>
    </source>
</evidence>
<reference evidence="2" key="1">
    <citation type="submission" date="2020-05" db="EMBL/GenBank/DDBJ databases">
        <authorList>
            <person name="Chiriac C."/>
            <person name="Salcher M."/>
            <person name="Ghai R."/>
            <person name="Kavagutti S V."/>
        </authorList>
    </citation>
    <scope>NUCLEOTIDE SEQUENCE</scope>
</reference>
<protein>
    <submittedName>
        <fullName evidence="2">Unannotated protein</fullName>
    </submittedName>
</protein>
<accession>A0A6J7S187</accession>
<dbReference type="EMBL" id="CAFBPZ010000005">
    <property type="protein sequence ID" value="CAB5034250.1"/>
    <property type="molecule type" value="Genomic_DNA"/>
</dbReference>
<dbReference type="Gene3D" id="2.60.40.1080">
    <property type="match status" value="1"/>
</dbReference>
<dbReference type="AlphaFoldDB" id="A0A6J7S187"/>